<dbReference type="Gene3D" id="3.10.450.50">
    <property type="match status" value="1"/>
</dbReference>
<comment type="caution">
    <text evidence="2">The sequence shown here is derived from an EMBL/GenBank/DDBJ whole genome shotgun (WGS) entry which is preliminary data.</text>
</comment>
<dbReference type="PANTHER" id="PTHR33747">
    <property type="entry name" value="UPF0225 PROTEIN SCO1677"/>
    <property type="match status" value="1"/>
</dbReference>
<dbReference type="Pfam" id="PF02810">
    <property type="entry name" value="SEC-C"/>
    <property type="match status" value="1"/>
</dbReference>
<dbReference type="PANTHER" id="PTHR33747:SF1">
    <property type="entry name" value="ADENYLATE CYCLASE-ASSOCIATED CAP C-TERMINAL DOMAIN-CONTAINING PROTEIN"/>
    <property type="match status" value="1"/>
</dbReference>
<evidence type="ECO:0000313" key="3">
    <source>
        <dbReference type="Proteomes" id="UP001158045"/>
    </source>
</evidence>
<organism evidence="2 3">
    <name type="scientific">Fusibacter bizertensis</name>
    <dbReference type="NCBI Taxonomy" id="1488331"/>
    <lineage>
        <taxon>Bacteria</taxon>
        <taxon>Bacillati</taxon>
        <taxon>Bacillota</taxon>
        <taxon>Clostridia</taxon>
        <taxon>Eubacteriales</taxon>
        <taxon>Eubacteriales Family XII. Incertae Sedis</taxon>
        <taxon>Fusibacter</taxon>
    </lineage>
</organism>
<evidence type="ECO:0000313" key="2">
    <source>
        <dbReference type="EMBL" id="MDH8678715.1"/>
    </source>
</evidence>
<evidence type="ECO:0000256" key="1">
    <source>
        <dbReference type="SAM" id="MobiDB-lite"/>
    </source>
</evidence>
<dbReference type="InterPro" id="IPR004027">
    <property type="entry name" value="SEC_C_motif"/>
</dbReference>
<name>A0ABT6NEC7_9FIRM</name>
<protein>
    <submittedName>
        <fullName evidence="2">SEC-C metal-binding domain-containing protein</fullName>
    </submittedName>
</protein>
<sequence length="431" mass="48930">MKLSDAQIEQELTDLLSRHCLEDIARYVISANPSQKLSVCLGKVGKPALVERAMLLEIANYDTLKKAELVKVLLTHYQEPKVIMEIVTWSTPDEKRILKELMTGISLYLSKTEIVSVYIDLKFLLSTGLVHVFEVEGEYVLKLQEEIRDKLLALNWKTVERASAQAVEVVKYGAASTSLYGALPIAKLYELYADYHQGEALIPKTKFKKLLSGAMIRPQTYWTDGQYLYADYFDVEELDALVTLYALNDGEDLEGSILLEILRSNKPYYRPDLDTFLKYAEPDYEPENLKLDDLMKFLKKFGTLKPDIWDDLRDEILYTVEFGNLQETLAALESFGIRFKSRGDIDKFIKFYTEVVNHTRIWVNRGYTPVELRKLTTPSATPSATSTTIPMRNGYDGGSVNASDLPTKKVGRNEPCPCGSGKKYKRCCGAN</sequence>
<dbReference type="EMBL" id="JARYZI010000007">
    <property type="protein sequence ID" value="MDH8678715.1"/>
    <property type="molecule type" value="Genomic_DNA"/>
</dbReference>
<dbReference type="RefSeq" id="WP_281094597.1">
    <property type="nucleotide sequence ID" value="NZ_JARYZI010000007.1"/>
</dbReference>
<proteinExistence type="predicted"/>
<reference evidence="2 3" key="1">
    <citation type="submission" date="2023-04" db="EMBL/GenBank/DDBJ databases">
        <title>Fusibacter bizertensis strain WBS, isolated from littoral bottom sediments of the Arctic seas - biochemical and genomic analysis.</title>
        <authorList>
            <person name="Brioukhanov A.L."/>
        </authorList>
    </citation>
    <scope>NUCLEOTIDE SEQUENCE [LARGE SCALE GENOMIC DNA]</scope>
    <source>
        <strain evidence="2 3">WBS</strain>
    </source>
</reference>
<dbReference type="Proteomes" id="UP001158045">
    <property type="component" value="Unassembled WGS sequence"/>
</dbReference>
<keyword evidence="3" id="KW-1185">Reference proteome</keyword>
<gene>
    <name evidence="2" type="ORF">QE109_11180</name>
</gene>
<feature type="compositionally biased region" description="Low complexity" evidence="1">
    <location>
        <begin position="378"/>
        <end position="388"/>
    </location>
</feature>
<dbReference type="SUPFAM" id="SSF103642">
    <property type="entry name" value="Sec-C motif"/>
    <property type="match status" value="1"/>
</dbReference>
<accession>A0ABT6NEC7</accession>
<feature type="region of interest" description="Disordered" evidence="1">
    <location>
        <begin position="378"/>
        <end position="406"/>
    </location>
</feature>